<dbReference type="AlphaFoldDB" id="A0A8T7LXY4"/>
<keyword evidence="5 7" id="KW-1133">Transmembrane helix</keyword>
<dbReference type="InterPro" id="IPR032816">
    <property type="entry name" value="VTT_dom"/>
</dbReference>
<dbReference type="Proteomes" id="UP000521676">
    <property type="component" value="Unassembled WGS sequence"/>
</dbReference>
<keyword evidence="12" id="KW-1185">Reference proteome</keyword>
<proteinExistence type="inferred from homology"/>
<organism evidence="9 11">
    <name type="scientific">Candidatus Chlorohelix allophototropha</name>
    <dbReference type="NCBI Taxonomy" id="3003348"/>
    <lineage>
        <taxon>Bacteria</taxon>
        <taxon>Bacillati</taxon>
        <taxon>Chloroflexota</taxon>
        <taxon>Chloroflexia</taxon>
        <taxon>Candidatus Chloroheliales</taxon>
        <taxon>Candidatus Chloroheliaceae</taxon>
        <taxon>Candidatus Chlorohelix</taxon>
    </lineage>
</organism>
<dbReference type="EMBL" id="CP128399">
    <property type="protein sequence ID" value="WJW66146.1"/>
    <property type="molecule type" value="Genomic_DNA"/>
</dbReference>
<sequence>MEYQVFLQNLAPWGYAILFAVVMLENVGVPLPGLTIALAMSALSAAGYFDFWLVMVLTIVSGTLGGFIGYWIGLKGGRYLIQKFGRFLFITPERFSQAEMLFNKHGNKAMLIRCYLPFICVWGCNLAGITRIHFRRFALTNIGGLVIWSVTNLTLGFLLGQSFEMLNKLINGFAAVVFISTILGGILVWQKRRRKQNKLYVKLDEPIPVPIPIDEPEILTHR</sequence>
<evidence type="ECO:0000256" key="6">
    <source>
        <dbReference type="ARBA" id="ARBA00023136"/>
    </source>
</evidence>
<evidence type="ECO:0000313" key="12">
    <source>
        <dbReference type="Proteomes" id="UP001431572"/>
    </source>
</evidence>
<keyword evidence="6 7" id="KW-0472">Membrane</keyword>
<evidence type="ECO:0000256" key="1">
    <source>
        <dbReference type="ARBA" id="ARBA00004651"/>
    </source>
</evidence>
<evidence type="ECO:0000256" key="5">
    <source>
        <dbReference type="ARBA" id="ARBA00022989"/>
    </source>
</evidence>
<dbReference type="Pfam" id="PF09335">
    <property type="entry name" value="VTT_dom"/>
    <property type="match status" value="1"/>
</dbReference>
<feature type="domain" description="VTT" evidence="8">
    <location>
        <begin position="44"/>
        <end position="156"/>
    </location>
</feature>
<evidence type="ECO:0000313" key="11">
    <source>
        <dbReference type="Proteomes" id="UP000521676"/>
    </source>
</evidence>
<feature type="transmembrane region" description="Helical" evidence="7">
    <location>
        <begin position="142"/>
        <end position="163"/>
    </location>
</feature>
<protein>
    <submittedName>
        <fullName evidence="9">DedA family protein</fullName>
    </submittedName>
</protein>
<evidence type="ECO:0000313" key="10">
    <source>
        <dbReference type="EMBL" id="WJW66146.1"/>
    </source>
</evidence>
<feature type="transmembrane region" description="Helical" evidence="7">
    <location>
        <begin position="12"/>
        <end position="39"/>
    </location>
</feature>
<dbReference type="PANTHER" id="PTHR42709:SF6">
    <property type="entry name" value="UNDECAPRENYL PHOSPHATE TRANSPORTER A"/>
    <property type="match status" value="1"/>
</dbReference>
<gene>
    <name evidence="9" type="ORF">HXX08_00075</name>
    <name evidence="10" type="ORF">OZ401_001935</name>
</gene>
<dbReference type="InterPro" id="IPR051311">
    <property type="entry name" value="DedA_domain"/>
</dbReference>
<dbReference type="RefSeq" id="WP_341468027.1">
    <property type="nucleotide sequence ID" value="NZ_CP128399.1"/>
</dbReference>
<comment type="similarity">
    <text evidence="2">Belongs to the DedA family.</text>
</comment>
<reference evidence="10" key="2">
    <citation type="journal article" date="2024" name="Nature">
        <title>Anoxygenic phototroph of the Chloroflexota uses a type I reaction centre.</title>
        <authorList>
            <person name="Tsuji J.M."/>
            <person name="Shaw N.A."/>
            <person name="Nagashima S."/>
            <person name="Venkiteswaran J.J."/>
            <person name="Schiff S.L."/>
            <person name="Watanabe T."/>
            <person name="Fukui M."/>
            <person name="Hanada S."/>
            <person name="Tank M."/>
            <person name="Neufeld J.D."/>
        </authorList>
    </citation>
    <scope>NUCLEOTIDE SEQUENCE</scope>
    <source>
        <strain evidence="10">L227-S17</strain>
    </source>
</reference>
<keyword evidence="3" id="KW-1003">Cell membrane</keyword>
<name>A0A8T7LXY4_9CHLR</name>
<evidence type="ECO:0000313" key="9">
    <source>
        <dbReference type="EMBL" id="NWJ44249.1"/>
    </source>
</evidence>
<evidence type="ECO:0000259" key="8">
    <source>
        <dbReference type="Pfam" id="PF09335"/>
    </source>
</evidence>
<evidence type="ECO:0000256" key="7">
    <source>
        <dbReference type="SAM" id="Phobius"/>
    </source>
</evidence>
<dbReference type="Proteomes" id="UP001431572">
    <property type="component" value="Chromosome 1"/>
</dbReference>
<feature type="transmembrane region" description="Helical" evidence="7">
    <location>
        <begin position="169"/>
        <end position="189"/>
    </location>
</feature>
<comment type="subcellular location">
    <subcellularLocation>
        <location evidence="1">Cell membrane</location>
        <topology evidence="1">Multi-pass membrane protein</topology>
    </subcellularLocation>
</comment>
<feature type="transmembrane region" description="Helical" evidence="7">
    <location>
        <begin position="51"/>
        <end position="72"/>
    </location>
</feature>
<dbReference type="EMBL" id="JACATZ010000001">
    <property type="protein sequence ID" value="NWJ44249.1"/>
    <property type="molecule type" value="Genomic_DNA"/>
</dbReference>
<keyword evidence="4 7" id="KW-0812">Transmembrane</keyword>
<evidence type="ECO:0000256" key="4">
    <source>
        <dbReference type="ARBA" id="ARBA00022692"/>
    </source>
</evidence>
<evidence type="ECO:0000256" key="2">
    <source>
        <dbReference type="ARBA" id="ARBA00010792"/>
    </source>
</evidence>
<accession>A0A8T7LXY4</accession>
<reference evidence="9 11" key="1">
    <citation type="submission" date="2020-06" db="EMBL/GenBank/DDBJ databases">
        <title>Anoxygenic phototrophic Chloroflexota member uses a Type I reaction center.</title>
        <authorList>
            <person name="Tsuji J.M."/>
            <person name="Shaw N.A."/>
            <person name="Nagashima S."/>
            <person name="Venkiteswaran J."/>
            <person name="Schiff S.L."/>
            <person name="Hanada S."/>
            <person name="Tank M."/>
            <person name="Neufeld J.D."/>
        </authorList>
    </citation>
    <scope>NUCLEOTIDE SEQUENCE [LARGE SCALE GENOMIC DNA]</scope>
    <source>
        <strain evidence="9">L227-S17</strain>
    </source>
</reference>
<evidence type="ECO:0000256" key="3">
    <source>
        <dbReference type="ARBA" id="ARBA00022475"/>
    </source>
</evidence>
<dbReference type="PANTHER" id="PTHR42709">
    <property type="entry name" value="ALKALINE PHOSPHATASE LIKE PROTEIN"/>
    <property type="match status" value="1"/>
</dbReference>
<dbReference type="GO" id="GO:0005886">
    <property type="term" value="C:plasma membrane"/>
    <property type="evidence" value="ECO:0007669"/>
    <property type="project" value="UniProtKB-SubCell"/>
</dbReference>